<sequence>MKNICYLVLLLPAFAFSQESINISADLRGRSCSGGSGICSVGNSSDSKFATEVLVKKIGKSEVAFIIKKPNLNSETQRSIAGKEFAKISANEIPQFHQEKDLFLDKETLEKLEMDPKFLVIKEGFYPLQFDDQNITISFTLTEL</sequence>
<name>A0A7M2YBE3_9FLAO</name>
<dbReference type="AlphaFoldDB" id="A0A7M2YBE3"/>
<dbReference type="EMBL" id="CP040442">
    <property type="protein sequence ID" value="QOW10683.1"/>
    <property type="molecule type" value="Genomic_DNA"/>
</dbReference>
<proteinExistence type="predicted"/>
<accession>A0A7M2YBE3</accession>
<evidence type="ECO:0000313" key="2">
    <source>
        <dbReference type="EMBL" id="QOW10683.1"/>
    </source>
</evidence>
<gene>
    <name evidence="2" type="ORF">Q73A0000_10005</name>
</gene>
<reference evidence="2 3" key="1">
    <citation type="submission" date="2019-05" db="EMBL/GenBank/DDBJ databases">
        <title>Chryseobacterium sp. isolated from King George Island, maritime Antarctica.</title>
        <authorList>
            <person name="Peng X."/>
        </authorList>
    </citation>
    <scope>NUCLEOTIDE SEQUENCE [LARGE SCALE GENOMIC DNA]</scope>
    <source>
        <strain evidence="2 3">7-3A</strain>
    </source>
</reference>
<protein>
    <submittedName>
        <fullName evidence="2">Uncharacterized protein</fullName>
    </submittedName>
</protein>
<keyword evidence="3" id="KW-1185">Reference proteome</keyword>
<evidence type="ECO:0000313" key="3">
    <source>
        <dbReference type="Proteomes" id="UP000594195"/>
    </source>
</evidence>
<dbReference type="RefSeq" id="WP_193810846.1">
    <property type="nucleotide sequence ID" value="NZ_CP040442.1"/>
</dbReference>
<dbReference type="KEGG" id="kfa:Q73A0000_10005"/>
<organism evidence="2 3">
    <name type="scientific">Kaistella flava</name>
    <name type="common">ex Peng et al. 2021</name>
    <dbReference type="NCBI Taxonomy" id="2038776"/>
    <lineage>
        <taxon>Bacteria</taxon>
        <taxon>Pseudomonadati</taxon>
        <taxon>Bacteroidota</taxon>
        <taxon>Flavobacteriia</taxon>
        <taxon>Flavobacteriales</taxon>
        <taxon>Weeksellaceae</taxon>
        <taxon>Chryseobacterium group</taxon>
        <taxon>Kaistella</taxon>
    </lineage>
</organism>
<feature type="signal peptide" evidence="1">
    <location>
        <begin position="1"/>
        <end position="17"/>
    </location>
</feature>
<feature type="chain" id="PRO_5032781815" evidence="1">
    <location>
        <begin position="18"/>
        <end position="144"/>
    </location>
</feature>
<evidence type="ECO:0000256" key="1">
    <source>
        <dbReference type="SAM" id="SignalP"/>
    </source>
</evidence>
<keyword evidence="1" id="KW-0732">Signal</keyword>
<dbReference type="Proteomes" id="UP000594195">
    <property type="component" value="Chromosome"/>
</dbReference>